<keyword evidence="3" id="KW-1185">Reference proteome</keyword>
<evidence type="ECO:0000313" key="2">
    <source>
        <dbReference type="EMBL" id="KAH8084932.1"/>
    </source>
</evidence>
<protein>
    <recommendedName>
        <fullName evidence="1">DUF6570 domain-containing protein</fullName>
    </recommendedName>
</protein>
<gene>
    <name evidence="2" type="ORF">BXZ70DRAFT_900271</name>
</gene>
<dbReference type="InterPro" id="IPR046700">
    <property type="entry name" value="DUF6570"/>
</dbReference>
<comment type="caution">
    <text evidence="2">The sequence shown here is derived from an EMBL/GenBank/DDBJ whole genome shotgun (WGS) entry which is preliminary data.</text>
</comment>
<accession>A0A8K0XKX6</accession>
<dbReference type="AlphaFoldDB" id="A0A8K0XKX6"/>
<dbReference type="EMBL" id="JAEVFJ010000045">
    <property type="protein sequence ID" value="KAH8084932.1"/>
    <property type="molecule type" value="Genomic_DNA"/>
</dbReference>
<dbReference type="Pfam" id="PF20209">
    <property type="entry name" value="DUF6570"/>
    <property type="match status" value="1"/>
</dbReference>
<reference evidence="2" key="1">
    <citation type="journal article" date="2021" name="New Phytol.">
        <title>Evolutionary innovations through gain and loss of genes in the ectomycorrhizal Boletales.</title>
        <authorList>
            <person name="Wu G."/>
            <person name="Miyauchi S."/>
            <person name="Morin E."/>
            <person name="Kuo A."/>
            <person name="Drula E."/>
            <person name="Varga T."/>
            <person name="Kohler A."/>
            <person name="Feng B."/>
            <person name="Cao Y."/>
            <person name="Lipzen A."/>
            <person name="Daum C."/>
            <person name="Hundley H."/>
            <person name="Pangilinan J."/>
            <person name="Johnson J."/>
            <person name="Barry K."/>
            <person name="LaButti K."/>
            <person name="Ng V."/>
            <person name="Ahrendt S."/>
            <person name="Min B."/>
            <person name="Choi I.G."/>
            <person name="Park H."/>
            <person name="Plett J.M."/>
            <person name="Magnuson J."/>
            <person name="Spatafora J.W."/>
            <person name="Nagy L.G."/>
            <person name="Henrissat B."/>
            <person name="Grigoriev I.V."/>
            <person name="Yang Z.L."/>
            <person name="Xu J."/>
            <person name="Martin F.M."/>
        </authorList>
    </citation>
    <scope>NUCLEOTIDE SEQUENCE</scope>
    <source>
        <strain evidence="2">KKN 215</strain>
    </source>
</reference>
<dbReference type="OrthoDB" id="3221862at2759"/>
<sequence>MITRKERKCSDDPVEHISGPVLAPGCKYVCMDCFKDLKLKRYPKKSLVNGLWLGEVPFELQGLSWTEKLLISRVNHNYCVVRFSMSGMTGLHKMKANAISFSVPMPKVYKTLPPSKDQLDNVLAFIYIGSVKPSTEDWHRTPFLVRHNKVKAALDWLKLNHKDYADLEISEANLKEYSEDEPPVVPIGTNQTYSRTKRLLPSLHTERKKGEVKLASVRLSFMELPDRNCQSWKKPILKR</sequence>
<evidence type="ECO:0000313" key="3">
    <source>
        <dbReference type="Proteomes" id="UP000813824"/>
    </source>
</evidence>
<proteinExistence type="predicted"/>
<organism evidence="2 3">
    <name type="scientific">Cristinia sonorae</name>
    <dbReference type="NCBI Taxonomy" id="1940300"/>
    <lineage>
        <taxon>Eukaryota</taxon>
        <taxon>Fungi</taxon>
        <taxon>Dikarya</taxon>
        <taxon>Basidiomycota</taxon>
        <taxon>Agaricomycotina</taxon>
        <taxon>Agaricomycetes</taxon>
        <taxon>Agaricomycetidae</taxon>
        <taxon>Agaricales</taxon>
        <taxon>Pleurotineae</taxon>
        <taxon>Stephanosporaceae</taxon>
        <taxon>Cristinia</taxon>
    </lineage>
</organism>
<dbReference type="Proteomes" id="UP000813824">
    <property type="component" value="Unassembled WGS sequence"/>
</dbReference>
<evidence type="ECO:0000259" key="1">
    <source>
        <dbReference type="Pfam" id="PF20209"/>
    </source>
</evidence>
<feature type="domain" description="DUF6570" evidence="1">
    <location>
        <begin position="41"/>
        <end position="174"/>
    </location>
</feature>
<name>A0A8K0XKX6_9AGAR</name>